<dbReference type="InterPro" id="IPR051603">
    <property type="entry name" value="Zinc-ADH_QOR/CCCR"/>
</dbReference>
<dbReference type="InterPro" id="IPR013154">
    <property type="entry name" value="ADH-like_N"/>
</dbReference>
<keyword evidence="3" id="KW-0963">Cytoplasm</keyword>
<reference evidence="8 9" key="1">
    <citation type="submission" date="2020-07" db="EMBL/GenBank/DDBJ databases">
        <title>Sequencing the genomes of 1000 actinobacteria strains.</title>
        <authorList>
            <person name="Klenk H.-P."/>
        </authorList>
    </citation>
    <scope>NUCLEOTIDE SEQUENCE [LARGE SCALE GENOMIC DNA]</scope>
    <source>
        <strain evidence="8 9">DSM 44442</strain>
    </source>
</reference>
<comment type="subunit">
    <text evidence="2">Homotetramer.</text>
</comment>
<evidence type="ECO:0000259" key="7">
    <source>
        <dbReference type="SMART" id="SM00829"/>
    </source>
</evidence>
<dbReference type="Pfam" id="PF08240">
    <property type="entry name" value="ADH_N"/>
    <property type="match status" value="1"/>
</dbReference>
<dbReference type="Pfam" id="PF13602">
    <property type="entry name" value="ADH_zinc_N_2"/>
    <property type="match status" value="1"/>
</dbReference>
<keyword evidence="5" id="KW-0694">RNA-binding</keyword>
<evidence type="ECO:0000256" key="4">
    <source>
        <dbReference type="ARBA" id="ARBA00022857"/>
    </source>
</evidence>
<evidence type="ECO:0000256" key="2">
    <source>
        <dbReference type="ARBA" id="ARBA00011881"/>
    </source>
</evidence>
<evidence type="ECO:0000313" key="9">
    <source>
        <dbReference type="Proteomes" id="UP000572051"/>
    </source>
</evidence>
<evidence type="ECO:0000313" key="8">
    <source>
        <dbReference type="EMBL" id="NYJ34030.1"/>
    </source>
</evidence>
<evidence type="ECO:0000256" key="5">
    <source>
        <dbReference type="ARBA" id="ARBA00022884"/>
    </source>
</evidence>
<protein>
    <submittedName>
        <fullName evidence="8">NADPH:quinone reductase-like Zn-dependent oxidoreductase</fullName>
    </submittedName>
</protein>
<organism evidence="8 9">
    <name type="scientific">Nocardiopsis aegyptia</name>
    <dbReference type="NCBI Taxonomy" id="220378"/>
    <lineage>
        <taxon>Bacteria</taxon>
        <taxon>Bacillati</taxon>
        <taxon>Actinomycetota</taxon>
        <taxon>Actinomycetes</taxon>
        <taxon>Streptosporangiales</taxon>
        <taxon>Nocardiopsidaceae</taxon>
        <taxon>Nocardiopsis</taxon>
    </lineage>
</organism>
<dbReference type="GO" id="GO:0016491">
    <property type="term" value="F:oxidoreductase activity"/>
    <property type="evidence" value="ECO:0007669"/>
    <property type="project" value="InterPro"/>
</dbReference>
<dbReference type="PROSITE" id="PS01162">
    <property type="entry name" value="QOR_ZETA_CRYSTAL"/>
    <property type="match status" value="1"/>
</dbReference>
<dbReference type="PANTHER" id="PTHR44154">
    <property type="entry name" value="QUINONE OXIDOREDUCTASE"/>
    <property type="match status" value="1"/>
</dbReference>
<dbReference type="InterPro" id="IPR036291">
    <property type="entry name" value="NAD(P)-bd_dom_sf"/>
</dbReference>
<dbReference type="AlphaFoldDB" id="A0A7Z0EMQ0"/>
<dbReference type="Gene3D" id="3.40.50.720">
    <property type="entry name" value="NAD(P)-binding Rossmann-like Domain"/>
    <property type="match status" value="1"/>
</dbReference>
<feature type="region of interest" description="Disordered" evidence="6">
    <location>
        <begin position="1"/>
        <end position="28"/>
    </location>
</feature>
<evidence type="ECO:0000256" key="3">
    <source>
        <dbReference type="ARBA" id="ARBA00022490"/>
    </source>
</evidence>
<dbReference type="Gene3D" id="3.90.180.10">
    <property type="entry name" value="Medium-chain alcohol dehydrogenases, catalytic domain"/>
    <property type="match status" value="1"/>
</dbReference>
<dbReference type="GO" id="GO:0008270">
    <property type="term" value="F:zinc ion binding"/>
    <property type="evidence" value="ECO:0007669"/>
    <property type="project" value="InterPro"/>
</dbReference>
<accession>A0A7Z0EMQ0</accession>
<keyword evidence="4" id="KW-0521">NADP</keyword>
<comment type="subcellular location">
    <subcellularLocation>
        <location evidence="1">Cytoplasm</location>
    </subcellularLocation>
</comment>
<dbReference type="Proteomes" id="UP000572051">
    <property type="component" value="Unassembled WGS sequence"/>
</dbReference>
<dbReference type="CDD" id="cd05289">
    <property type="entry name" value="MDR_like_2"/>
    <property type="match status" value="1"/>
</dbReference>
<dbReference type="InterPro" id="IPR020843">
    <property type="entry name" value="ER"/>
</dbReference>
<proteinExistence type="predicted"/>
<dbReference type="EMBL" id="JACCFS010000001">
    <property type="protein sequence ID" value="NYJ34030.1"/>
    <property type="molecule type" value="Genomic_DNA"/>
</dbReference>
<evidence type="ECO:0000256" key="1">
    <source>
        <dbReference type="ARBA" id="ARBA00004496"/>
    </source>
</evidence>
<comment type="caution">
    <text evidence="8">The sequence shown here is derived from an EMBL/GenBank/DDBJ whole genome shotgun (WGS) entry which is preliminary data.</text>
</comment>
<dbReference type="SUPFAM" id="SSF51735">
    <property type="entry name" value="NAD(P)-binding Rossmann-fold domains"/>
    <property type="match status" value="1"/>
</dbReference>
<dbReference type="SMART" id="SM00829">
    <property type="entry name" value="PKS_ER"/>
    <property type="match status" value="1"/>
</dbReference>
<keyword evidence="9" id="KW-1185">Reference proteome</keyword>
<dbReference type="InterPro" id="IPR011032">
    <property type="entry name" value="GroES-like_sf"/>
</dbReference>
<feature type="domain" description="Enoyl reductase (ER)" evidence="7">
    <location>
        <begin position="10"/>
        <end position="305"/>
    </location>
</feature>
<dbReference type="GO" id="GO:0003723">
    <property type="term" value="F:RNA binding"/>
    <property type="evidence" value="ECO:0007669"/>
    <property type="project" value="UniProtKB-KW"/>
</dbReference>
<dbReference type="InterPro" id="IPR002364">
    <property type="entry name" value="Quin_OxRdtase/zeta-crystal_CS"/>
</dbReference>
<dbReference type="GO" id="GO:0005737">
    <property type="term" value="C:cytoplasm"/>
    <property type="evidence" value="ECO:0007669"/>
    <property type="project" value="UniProtKB-SubCell"/>
</dbReference>
<name>A0A7Z0EMQ0_9ACTN</name>
<dbReference type="PANTHER" id="PTHR44154:SF1">
    <property type="entry name" value="QUINONE OXIDOREDUCTASE"/>
    <property type="match status" value="1"/>
</dbReference>
<evidence type="ECO:0000256" key="6">
    <source>
        <dbReference type="SAM" id="MobiDB-lite"/>
    </source>
</evidence>
<dbReference type="SUPFAM" id="SSF50129">
    <property type="entry name" value="GroES-like"/>
    <property type="match status" value="1"/>
</dbReference>
<gene>
    <name evidence="8" type="ORF">HNR10_001911</name>
</gene>
<sequence>MRAMTIPEFGPPDVLTPAEVPTPEPGPGQVRVRVVAAGALPVDARIRRGEEPWRSHVELPLVPGNEFAGTVDAVGPGTAADGTAPRVGAEVLGFTTLGAYAEFVVVPADQVVPKPADMPWEVAGGFSAQAQGAHMALAAVGAGPGDTVLIGSAAGGLGTFAVQLARVRGAATVIGTAGPRNHDHLRSLGAVPVSYGPDLVERVRALAPRGVDAAVDSFDEASLRQALEIVGDPRRVTSMVAHDAARALGLAEPDGVRSGARLAGLVRLYEEGRVRPHIRAAHRFTDAALAHRDLDSGHGRGKLVLTGW</sequence>
<dbReference type="RefSeq" id="WP_179822484.1">
    <property type="nucleotide sequence ID" value="NZ_JACCFS010000001.1"/>
</dbReference>